<accession>A0A4Q2KXC0</accession>
<dbReference type="PANTHER" id="PTHR33164">
    <property type="entry name" value="TRANSCRIPTIONAL REGULATOR, MARR FAMILY"/>
    <property type="match status" value="1"/>
</dbReference>
<dbReference type="PANTHER" id="PTHR33164:SF99">
    <property type="entry name" value="MARR FAMILY REGULATORY PROTEIN"/>
    <property type="match status" value="1"/>
</dbReference>
<dbReference type="InterPro" id="IPR000835">
    <property type="entry name" value="HTH_MarR-typ"/>
</dbReference>
<comment type="caution">
    <text evidence="2">The sequence shown here is derived from an EMBL/GenBank/DDBJ whole genome shotgun (WGS) entry which is preliminary data.</text>
</comment>
<dbReference type="Gene3D" id="1.10.10.10">
    <property type="entry name" value="Winged helix-like DNA-binding domain superfamily/Winged helix DNA-binding domain"/>
    <property type="match status" value="1"/>
</dbReference>
<evidence type="ECO:0000313" key="2">
    <source>
        <dbReference type="EMBL" id="RXZ68201.1"/>
    </source>
</evidence>
<reference evidence="2 3" key="1">
    <citation type="submission" date="2019-01" db="EMBL/GenBank/DDBJ databases">
        <title>Agromyces.</title>
        <authorList>
            <person name="Li J."/>
        </authorList>
    </citation>
    <scope>NUCLEOTIDE SEQUENCE [LARGE SCALE GENOMIC DNA]</scope>
    <source>
        <strain evidence="2 3">DSM 15934</strain>
    </source>
</reference>
<evidence type="ECO:0000313" key="3">
    <source>
        <dbReference type="Proteomes" id="UP000293865"/>
    </source>
</evidence>
<organism evidence="2 3">
    <name type="scientific">Agromyces albus</name>
    <dbReference type="NCBI Taxonomy" id="205332"/>
    <lineage>
        <taxon>Bacteria</taxon>
        <taxon>Bacillati</taxon>
        <taxon>Actinomycetota</taxon>
        <taxon>Actinomycetes</taxon>
        <taxon>Micrococcales</taxon>
        <taxon>Microbacteriaceae</taxon>
        <taxon>Agromyces</taxon>
    </lineage>
</organism>
<sequence length="173" mass="18338">MHSATIDDCIQYGGATVVPLPAGRIGSVGKGGESVLLDDLGFLLARASAVGVAAGNDSLQPLGLTVRAFATLTLAVEHDGITQRGISDFLRLDPSRVVAIVDDLENRGLVSRLVGRGDRRMKAVVATPAGHALFRRAVAATRKGERDVFQGLTPEARTEAIRVLRRLAFPDEE</sequence>
<dbReference type="InterPro" id="IPR039422">
    <property type="entry name" value="MarR/SlyA-like"/>
</dbReference>
<gene>
    <name evidence="2" type="ORF">ESP51_14550</name>
</gene>
<dbReference type="InterPro" id="IPR036390">
    <property type="entry name" value="WH_DNA-bd_sf"/>
</dbReference>
<dbReference type="SUPFAM" id="SSF46785">
    <property type="entry name" value="Winged helix' DNA-binding domain"/>
    <property type="match status" value="1"/>
</dbReference>
<proteinExistence type="predicted"/>
<protein>
    <submittedName>
        <fullName evidence="2">MarR family transcriptional regulator</fullName>
    </submittedName>
</protein>
<feature type="domain" description="HTH marR-type" evidence="1">
    <location>
        <begin position="37"/>
        <end position="169"/>
    </location>
</feature>
<dbReference type="GO" id="GO:0006950">
    <property type="term" value="P:response to stress"/>
    <property type="evidence" value="ECO:0007669"/>
    <property type="project" value="TreeGrafter"/>
</dbReference>
<dbReference type="RefSeq" id="WP_129521615.1">
    <property type="nucleotide sequence ID" value="NZ_SDPN01000031.1"/>
</dbReference>
<dbReference type="OrthoDB" id="8635520at2"/>
<evidence type="ECO:0000259" key="1">
    <source>
        <dbReference type="PROSITE" id="PS50995"/>
    </source>
</evidence>
<dbReference type="SMART" id="SM00347">
    <property type="entry name" value="HTH_MARR"/>
    <property type="match status" value="1"/>
</dbReference>
<dbReference type="EMBL" id="SDPN01000031">
    <property type="protein sequence ID" value="RXZ68201.1"/>
    <property type="molecule type" value="Genomic_DNA"/>
</dbReference>
<dbReference type="InterPro" id="IPR036388">
    <property type="entry name" value="WH-like_DNA-bd_sf"/>
</dbReference>
<name>A0A4Q2KXC0_9MICO</name>
<keyword evidence="3" id="KW-1185">Reference proteome</keyword>
<dbReference type="PRINTS" id="PR00598">
    <property type="entry name" value="HTHMARR"/>
</dbReference>
<dbReference type="PROSITE" id="PS50995">
    <property type="entry name" value="HTH_MARR_2"/>
    <property type="match status" value="1"/>
</dbReference>
<dbReference type="GO" id="GO:0003700">
    <property type="term" value="F:DNA-binding transcription factor activity"/>
    <property type="evidence" value="ECO:0007669"/>
    <property type="project" value="InterPro"/>
</dbReference>
<dbReference type="AlphaFoldDB" id="A0A4Q2KXC0"/>
<dbReference type="Pfam" id="PF12802">
    <property type="entry name" value="MarR_2"/>
    <property type="match status" value="1"/>
</dbReference>
<dbReference type="Proteomes" id="UP000293865">
    <property type="component" value="Unassembled WGS sequence"/>
</dbReference>